<dbReference type="InterPro" id="IPR001128">
    <property type="entry name" value="Cyt_P450"/>
</dbReference>
<proteinExistence type="inferred from homology"/>
<keyword evidence="16" id="KW-1185">Reference proteome</keyword>
<evidence type="ECO:0000256" key="4">
    <source>
        <dbReference type="ARBA" id="ARBA00010617"/>
    </source>
</evidence>
<dbReference type="PANTHER" id="PTHR24305:SF166">
    <property type="entry name" value="CYTOCHROME P450 12A4, MITOCHONDRIAL-RELATED"/>
    <property type="match status" value="1"/>
</dbReference>
<dbReference type="GO" id="GO:0016705">
    <property type="term" value="F:oxidoreductase activity, acting on paired donors, with incorporation or reduction of molecular oxygen"/>
    <property type="evidence" value="ECO:0007669"/>
    <property type="project" value="InterPro"/>
</dbReference>
<dbReference type="EMBL" id="KN831770">
    <property type="protein sequence ID" value="KIM47090.1"/>
    <property type="molecule type" value="Genomic_DNA"/>
</dbReference>
<dbReference type="PRINTS" id="PR00463">
    <property type="entry name" value="EP450I"/>
</dbReference>
<evidence type="ECO:0000256" key="8">
    <source>
        <dbReference type="ARBA" id="ARBA00022989"/>
    </source>
</evidence>
<dbReference type="Gene3D" id="1.10.630.10">
    <property type="entry name" value="Cytochrome P450"/>
    <property type="match status" value="1"/>
</dbReference>
<evidence type="ECO:0008006" key="17">
    <source>
        <dbReference type="Google" id="ProtNLM"/>
    </source>
</evidence>
<dbReference type="AlphaFoldDB" id="A0A0C3CEA1"/>
<dbReference type="PANTHER" id="PTHR24305">
    <property type="entry name" value="CYTOCHROME P450"/>
    <property type="match status" value="1"/>
</dbReference>
<feature type="binding site" description="axial binding residue" evidence="13">
    <location>
        <position position="488"/>
    </location>
    <ligand>
        <name>heme</name>
        <dbReference type="ChEBI" id="CHEBI:30413"/>
    </ligand>
    <ligandPart>
        <name>Fe</name>
        <dbReference type="ChEBI" id="CHEBI:18248"/>
    </ligandPart>
</feature>
<keyword evidence="11" id="KW-0503">Monooxygenase</keyword>
<gene>
    <name evidence="15" type="ORF">M413DRAFT_440621</name>
</gene>
<keyword evidence="7 13" id="KW-0479">Metal-binding</keyword>
<evidence type="ECO:0000256" key="14">
    <source>
        <dbReference type="SAM" id="Phobius"/>
    </source>
</evidence>
<reference evidence="15 16" key="1">
    <citation type="submission" date="2014-04" db="EMBL/GenBank/DDBJ databases">
        <authorList>
            <consortium name="DOE Joint Genome Institute"/>
            <person name="Kuo A."/>
            <person name="Gay G."/>
            <person name="Dore J."/>
            <person name="Kohler A."/>
            <person name="Nagy L.G."/>
            <person name="Floudas D."/>
            <person name="Copeland A."/>
            <person name="Barry K.W."/>
            <person name="Cichocki N."/>
            <person name="Veneault-Fourrey C."/>
            <person name="LaButti K."/>
            <person name="Lindquist E.A."/>
            <person name="Lipzen A."/>
            <person name="Lundell T."/>
            <person name="Morin E."/>
            <person name="Murat C."/>
            <person name="Sun H."/>
            <person name="Tunlid A."/>
            <person name="Henrissat B."/>
            <person name="Grigoriev I.V."/>
            <person name="Hibbett D.S."/>
            <person name="Martin F."/>
            <person name="Nordberg H.P."/>
            <person name="Cantor M.N."/>
            <person name="Hua S.X."/>
        </authorList>
    </citation>
    <scope>NUCLEOTIDE SEQUENCE [LARGE SCALE GENOMIC DNA]</scope>
    <source>
        <strain evidence="16">h7</strain>
    </source>
</reference>
<keyword evidence="12 14" id="KW-0472">Membrane</keyword>
<protein>
    <recommendedName>
        <fullName evidence="17">Cytochrome P450</fullName>
    </recommendedName>
</protein>
<keyword evidence="8 14" id="KW-1133">Transmembrane helix</keyword>
<evidence type="ECO:0000256" key="12">
    <source>
        <dbReference type="ARBA" id="ARBA00023136"/>
    </source>
</evidence>
<keyword evidence="9" id="KW-0560">Oxidoreductase</keyword>
<dbReference type="PRINTS" id="PR00385">
    <property type="entry name" value="P450"/>
</dbReference>
<evidence type="ECO:0000256" key="6">
    <source>
        <dbReference type="ARBA" id="ARBA00022692"/>
    </source>
</evidence>
<evidence type="ECO:0000256" key="1">
    <source>
        <dbReference type="ARBA" id="ARBA00001971"/>
    </source>
</evidence>
<comment type="pathway">
    <text evidence="3">Secondary metabolite biosynthesis; terpenoid biosynthesis.</text>
</comment>
<evidence type="ECO:0000256" key="3">
    <source>
        <dbReference type="ARBA" id="ARBA00004721"/>
    </source>
</evidence>
<evidence type="ECO:0000256" key="2">
    <source>
        <dbReference type="ARBA" id="ARBA00004370"/>
    </source>
</evidence>
<dbReference type="InterPro" id="IPR050121">
    <property type="entry name" value="Cytochrome_P450_monoxygenase"/>
</dbReference>
<evidence type="ECO:0000313" key="15">
    <source>
        <dbReference type="EMBL" id="KIM47090.1"/>
    </source>
</evidence>
<dbReference type="Pfam" id="PF00067">
    <property type="entry name" value="p450"/>
    <property type="match status" value="1"/>
</dbReference>
<dbReference type="HOGENOM" id="CLU_001570_5_11_1"/>
<evidence type="ECO:0000313" key="16">
    <source>
        <dbReference type="Proteomes" id="UP000053424"/>
    </source>
</evidence>
<evidence type="ECO:0000256" key="13">
    <source>
        <dbReference type="PIRSR" id="PIRSR602401-1"/>
    </source>
</evidence>
<dbReference type="Proteomes" id="UP000053424">
    <property type="component" value="Unassembled WGS sequence"/>
</dbReference>
<evidence type="ECO:0000256" key="5">
    <source>
        <dbReference type="ARBA" id="ARBA00022617"/>
    </source>
</evidence>
<comment type="cofactor">
    <cofactor evidence="1 13">
        <name>heme</name>
        <dbReference type="ChEBI" id="CHEBI:30413"/>
    </cofactor>
</comment>
<dbReference type="InterPro" id="IPR036396">
    <property type="entry name" value="Cyt_P450_sf"/>
</dbReference>
<evidence type="ECO:0000256" key="10">
    <source>
        <dbReference type="ARBA" id="ARBA00023004"/>
    </source>
</evidence>
<dbReference type="InterPro" id="IPR002401">
    <property type="entry name" value="Cyt_P450_E_grp-I"/>
</dbReference>
<evidence type="ECO:0000256" key="11">
    <source>
        <dbReference type="ARBA" id="ARBA00023033"/>
    </source>
</evidence>
<comment type="subcellular location">
    <subcellularLocation>
        <location evidence="2">Membrane</location>
    </subcellularLocation>
</comment>
<organism evidence="15 16">
    <name type="scientific">Hebeloma cylindrosporum</name>
    <dbReference type="NCBI Taxonomy" id="76867"/>
    <lineage>
        <taxon>Eukaryota</taxon>
        <taxon>Fungi</taxon>
        <taxon>Dikarya</taxon>
        <taxon>Basidiomycota</taxon>
        <taxon>Agaricomycotina</taxon>
        <taxon>Agaricomycetes</taxon>
        <taxon>Agaricomycetidae</taxon>
        <taxon>Agaricales</taxon>
        <taxon>Agaricineae</taxon>
        <taxon>Hymenogastraceae</taxon>
        <taxon>Hebeloma</taxon>
    </lineage>
</organism>
<dbReference type="GO" id="GO:0016020">
    <property type="term" value="C:membrane"/>
    <property type="evidence" value="ECO:0007669"/>
    <property type="project" value="UniProtKB-SubCell"/>
</dbReference>
<sequence>MNTYIAFLEDFPLKHHSSTIKLAALTFLLISFALLYTRRAATPRLKGPPSRSFLFGATRDLFEASDPSVIYQDWEKLYGAIYQVPTSLGARMIVLSDPKALAQFFAKDTSTYQQPLFSRLTSRRLLGDILLVMEGDIHKRQRRATAPAFSVAAIRSITPVFLDHAHKVSASWNSSLKLASGKAQSAVIDVQQWMTFVSLDSIGKGGFSHDFESLDGKTSPIMEGLNSFGSAKPSFSVMLAFLVGPRLPWLFTKIPNTRWKRFSTVTKAVKDIAGQLLEKAAKEKELLGAEVNKSIIGTLLRAQTASSSVQMSIDEIVAQVNSLMIAGYESMSITLTWGLIELARHPDVHAKLRAELRHNLGDQDPTYDQLAHELPYLDAFTSEVLRLRPASAEMTRVAMEDNVLPLTEPIATASGTYIDSLFIEKGMTIRVPVAGVNRSEALWGSDANEFNPERWLIVDSTDRTLKAKRETVQGYRNLLTFALGPRVCIGKSFSVAEFKAVMSIIARDFTFEFPGGPDTKIGSHRSVLMRPKVEGEEEPRVPLIVRRATPMG</sequence>
<accession>A0A0C3CEA1</accession>
<keyword evidence="6 14" id="KW-0812">Transmembrane</keyword>
<dbReference type="GO" id="GO:0004497">
    <property type="term" value="F:monooxygenase activity"/>
    <property type="evidence" value="ECO:0007669"/>
    <property type="project" value="UniProtKB-KW"/>
</dbReference>
<keyword evidence="10 13" id="KW-0408">Iron</keyword>
<keyword evidence="5 13" id="KW-0349">Heme</keyword>
<dbReference type="GO" id="GO:0005506">
    <property type="term" value="F:iron ion binding"/>
    <property type="evidence" value="ECO:0007669"/>
    <property type="project" value="InterPro"/>
</dbReference>
<feature type="transmembrane region" description="Helical" evidence="14">
    <location>
        <begin position="20"/>
        <end position="37"/>
    </location>
</feature>
<dbReference type="STRING" id="686832.A0A0C3CEA1"/>
<dbReference type="OrthoDB" id="1470350at2759"/>
<name>A0A0C3CEA1_HEBCY</name>
<dbReference type="SUPFAM" id="SSF48264">
    <property type="entry name" value="Cytochrome P450"/>
    <property type="match status" value="1"/>
</dbReference>
<evidence type="ECO:0000256" key="7">
    <source>
        <dbReference type="ARBA" id="ARBA00022723"/>
    </source>
</evidence>
<dbReference type="GO" id="GO:0020037">
    <property type="term" value="F:heme binding"/>
    <property type="evidence" value="ECO:0007669"/>
    <property type="project" value="InterPro"/>
</dbReference>
<reference evidence="16" key="2">
    <citation type="submission" date="2015-01" db="EMBL/GenBank/DDBJ databases">
        <title>Evolutionary Origins and Diversification of the Mycorrhizal Mutualists.</title>
        <authorList>
            <consortium name="DOE Joint Genome Institute"/>
            <consortium name="Mycorrhizal Genomics Consortium"/>
            <person name="Kohler A."/>
            <person name="Kuo A."/>
            <person name="Nagy L.G."/>
            <person name="Floudas D."/>
            <person name="Copeland A."/>
            <person name="Barry K.W."/>
            <person name="Cichocki N."/>
            <person name="Veneault-Fourrey C."/>
            <person name="LaButti K."/>
            <person name="Lindquist E.A."/>
            <person name="Lipzen A."/>
            <person name="Lundell T."/>
            <person name="Morin E."/>
            <person name="Murat C."/>
            <person name="Riley R."/>
            <person name="Ohm R."/>
            <person name="Sun H."/>
            <person name="Tunlid A."/>
            <person name="Henrissat B."/>
            <person name="Grigoriev I.V."/>
            <person name="Hibbett D.S."/>
            <person name="Martin F."/>
        </authorList>
    </citation>
    <scope>NUCLEOTIDE SEQUENCE [LARGE SCALE GENOMIC DNA]</scope>
    <source>
        <strain evidence="16">h7</strain>
    </source>
</reference>
<evidence type="ECO:0000256" key="9">
    <source>
        <dbReference type="ARBA" id="ARBA00023002"/>
    </source>
</evidence>
<comment type="similarity">
    <text evidence="4">Belongs to the cytochrome P450 family.</text>
</comment>